<keyword evidence="2" id="KW-1185">Reference proteome</keyword>
<evidence type="ECO:0000313" key="2">
    <source>
        <dbReference type="Proteomes" id="UP000546162"/>
    </source>
</evidence>
<organism evidence="1 2">
    <name type="scientific">Actinoplanes octamycinicus</name>
    <dbReference type="NCBI Taxonomy" id="135948"/>
    <lineage>
        <taxon>Bacteria</taxon>
        <taxon>Bacillati</taxon>
        <taxon>Actinomycetota</taxon>
        <taxon>Actinomycetes</taxon>
        <taxon>Micromonosporales</taxon>
        <taxon>Micromonosporaceae</taxon>
        <taxon>Actinoplanes</taxon>
    </lineage>
</organism>
<dbReference type="NCBIfam" id="TIGR04267">
    <property type="entry name" value="mod_HExxH"/>
    <property type="match status" value="1"/>
</dbReference>
<reference evidence="1 2" key="1">
    <citation type="submission" date="2020-08" db="EMBL/GenBank/DDBJ databases">
        <title>Sequencing the genomes of 1000 actinobacteria strains.</title>
        <authorList>
            <person name="Klenk H.-P."/>
        </authorList>
    </citation>
    <scope>NUCLEOTIDE SEQUENCE [LARGE SCALE GENOMIC DNA]</scope>
    <source>
        <strain evidence="1 2">DSM 45809</strain>
    </source>
</reference>
<gene>
    <name evidence="1" type="ORF">BJY16_002192</name>
</gene>
<dbReference type="Proteomes" id="UP000546162">
    <property type="component" value="Unassembled WGS sequence"/>
</dbReference>
<evidence type="ECO:0008006" key="3">
    <source>
        <dbReference type="Google" id="ProtNLM"/>
    </source>
</evidence>
<dbReference type="EMBL" id="JACHNB010000001">
    <property type="protein sequence ID" value="MBB4738733.1"/>
    <property type="molecule type" value="Genomic_DNA"/>
</dbReference>
<sequence length="420" mass="44343">MIRPLDLGATQFTGLAGGYGGAAAVRALAHAQLSKHLLLIKFVVATWTGDPEPRDRAVDVLTRAQSAAPEVVADLLTDPLVGAWLARTTRRLRGAARSATPLDAECNHLSTVAAAAAALAGIDADLIGQPIDGGLALPRLGRVTVDRPGHPPVAVTVRAGRVDVAGASGWAPVRRLTATTAGQRLDVVLDDLDPYRGGHHAPPADRLGEADVRRWQEVFAAGWALIAAHDPDRAGELAAGLRTLVPLARLDAHSARSATIRDAFGAFGLTRPATAAEFAVMLVHEFQHSKLSGVLDLRRLTDPGAAELHFAPWRTDPRPVGGLFQGVYAFLGIAQLWARLAGVPGLPAQPEFALAREQVRWGLDSLAGSAALTADGRRFAAGMRAALDELAAVPVPAETAREAEEKVREVHAGWQERLRS</sequence>
<name>A0A7W7GUU6_9ACTN</name>
<proteinExistence type="predicted"/>
<dbReference type="InterPro" id="IPR026337">
    <property type="entry name" value="AKG_HExxH"/>
</dbReference>
<comment type="caution">
    <text evidence="1">The sequence shown here is derived from an EMBL/GenBank/DDBJ whole genome shotgun (WGS) entry which is preliminary data.</text>
</comment>
<dbReference type="RefSeq" id="WP_185039320.1">
    <property type="nucleotide sequence ID" value="NZ_BAABFG010000005.1"/>
</dbReference>
<dbReference type="AlphaFoldDB" id="A0A7W7GUU6"/>
<accession>A0A7W7GUU6</accession>
<evidence type="ECO:0000313" key="1">
    <source>
        <dbReference type="EMBL" id="MBB4738733.1"/>
    </source>
</evidence>
<protein>
    <recommendedName>
        <fullName evidence="3">HEXXH motif-containing protein</fullName>
    </recommendedName>
</protein>